<organism evidence="1 2">
    <name type="scientific">Stephania yunnanensis</name>
    <dbReference type="NCBI Taxonomy" id="152371"/>
    <lineage>
        <taxon>Eukaryota</taxon>
        <taxon>Viridiplantae</taxon>
        <taxon>Streptophyta</taxon>
        <taxon>Embryophyta</taxon>
        <taxon>Tracheophyta</taxon>
        <taxon>Spermatophyta</taxon>
        <taxon>Magnoliopsida</taxon>
        <taxon>Ranunculales</taxon>
        <taxon>Menispermaceae</taxon>
        <taxon>Menispermoideae</taxon>
        <taxon>Cissampelideae</taxon>
        <taxon>Stephania</taxon>
    </lineage>
</organism>
<sequence>MGRDLARETWGCRPAVEKEERELTERRSKELRRLSRELTEMWQGVFGARMAIEAGCPQLRQGCAELRQGCAEPRRARAAAAAESAESAAMLTKVPGYSRLRRD</sequence>
<protein>
    <submittedName>
        <fullName evidence="1">Uncharacterized protein</fullName>
    </submittedName>
</protein>
<gene>
    <name evidence="1" type="ORF">Syun_003708</name>
</gene>
<proteinExistence type="predicted"/>
<name>A0AAP0Q459_9MAGN</name>
<comment type="caution">
    <text evidence="1">The sequence shown here is derived from an EMBL/GenBank/DDBJ whole genome shotgun (WGS) entry which is preliminary data.</text>
</comment>
<evidence type="ECO:0000313" key="2">
    <source>
        <dbReference type="Proteomes" id="UP001420932"/>
    </source>
</evidence>
<dbReference type="AlphaFoldDB" id="A0AAP0Q459"/>
<reference evidence="1 2" key="1">
    <citation type="submission" date="2024-01" db="EMBL/GenBank/DDBJ databases">
        <title>Genome assemblies of Stephania.</title>
        <authorList>
            <person name="Yang L."/>
        </authorList>
    </citation>
    <scope>NUCLEOTIDE SEQUENCE [LARGE SCALE GENOMIC DNA]</scope>
    <source>
        <strain evidence="1">YNDBR</strain>
        <tissue evidence="1">Leaf</tissue>
    </source>
</reference>
<evidence type="ECO:0000313" key="1">
    <source>
        <dbReference type="EMBL" id="KAK9162806.1"/>
    </source>
</evidence>
<dbReference type="Proteomes" id="UP001420932">
    <property type="component" value="Unassembled WGS sequence"/>
</dbReference>
<dbReference type="EMBL" id="JBBNAF010000002">
    <property type="protein sequence ID" value="KAK9162806.1"/>
    <property type="molecule type" value="Genomic_DNA"/>
</dbReference>
<keyword evidence="2" id="KW-1185">Reference proteome</keyword>
<accession>A0AAP0Q459</accession>